<evidence type="ECO:0000313" key="2">
    <source>
        <dbReference type="Proteomes" id="UP000259465"/>
    </source>
</evidence>
<dbReference type="InterPro" id="IPR051553">
    <property type="entry name" value="Ran_GTPase-activating"/>
</dbReference>
<proteinExistence type="predicted"/>
<gene>
    <name evidence="1" type="ORF">D1345_00430</name>
</gene>
<reference evidence="1 2" key="1">
    <citation type="submission" date="2018-08" db="EMBL/GenBank/DDBJ databases">
        <title>Complete genome sequence of JP2-74.</title>
        <authorList>
            <person name="Wu L."/>
        </authorList>
    </citation>
    <scope>NUCLEOTIDE SEQUENCE [LARGE SCALE GENOMIC DNA]</scope>
    <source>
        <strain evidence="1 2">JP2-74</strain>
    </source>
</reference>
<dbReference type="Gene3D" id="2.130.10.30">
    <property type="entry name" value="Regulator of chromosome condensation 1/beta-lactamase-inhibitor protein II"/>
    <property type="match status" value="3"/>
</dbReference>
<dbReference type="InterPro" id="IPR009091">
    <property type="entry name" value="RCC1/BLIP-II"/>
</dbReference>
<dbReference type="AlphaFoldDB" id="A0AAD0RNK1"/>
<dbReference type="SUPFAM" id="SSF50985">
    <property type="entry name" value="RCC1/BLIP-II"/>
    <property type="match status" value="2"/>
</dbReference>
<organism evidence="1 2">
    <name type="scientific">Chromobacterium rhizoryzae</name>
    <dbReference type="NCBI Taxonomy" id="1778675"/>
    <lineage>
        <taxon>Bacteria</taxon>
        <taxon>Pseudomonadati</taxon>
        <taxon>Pseudomonadota</taxon>
        <taxon>Betaproteobacteria</taxon>
        <taxon>Neisseriales</taxon>
        <taxon>Chromobacteriaceae</taxon>
        <taxon>Chromobacterium</taxon>
    </lineage>
</organism>
<name>A0AAD0RNK1_9NEIS</name>
<accession>A0AAD0RNK1</accession>
<dbReference type="Pfam" id="PF13540">
    <property type="entry name" value="RCC1_2"/>
    <property type="match status" value="1"/>
</dbReference>
<dbReference type="EMBL" id="CP031968">
    <property type="protein sequence ID" value="AXT44764.1"/>
    <property type="molecule type" value="Genomic_DNA"/>
</dbReference>
<dbReference type="PANTHER" id="PTHR45982">
    <property type="entry name" value="REGULATOR OF CHROMOSOME CONDENSATION"/>
    <property type="match status" value="1"/>
</dbReference>
<dbReference type="PANTHER" id="PTHR45982:SF1">
    <property type="entry name" value="REGULATOR OF CHROMOSOME CONDENSATION"/>
    <property type="match status" value="1"/>
</dbReference>
<evidence type="ECO:0000313" key="1">
    <source>
        <dbReference type="EMBL" id="AXT44764.1"/>
    </source>
</evidence>
<dbReference type="Proteomes" id="UP000259465">
    <property type="component" value="Chromosome"/>
</dbReference>
<sequence length="555" mass="56163">MRTTQASGTQWFRLGAIAVGVALIGGLAGCEDDGSGSQPGDGSSHHGGSGRLAVDIFGNRGGVLTAVPSGLCLGQPRVQWSNGARGFSAEDSAPDQPLTATVSCALTSASQTLVPQNVFSAPSVFAVLKADRTLAVWGSRRLGGDTSALPAQPKNVVAVAGNERAMAALQADGTVVGWGRAGSGASFAGTVGIGSTDATSPVAPLSKVSKLWPTKRGFVALNGDGSATSWGNIETTFDGNGGSKSISSYFDAGRLAALKDVASVSHNLGAVAVLKKDGSVLAFGDPNSGGDASPLAAKLNNVVSIAATDYNFAALKKDGSVVVWGLNWDGQTSDYYDGSEPMPAGVSAVQTNLNVFAALKQDGSVATIGSAYFDRGADTGPVAGNLAGVAKLYASKTAFAALRKDGSVVTWGDGARNDASGVQHQLNRVRSIAATELAFAALRQDGSVVTWGDELRGGDSSAVRHRLRDVVTVFANDYAFAALKADGSVVTWGAPTHGGDSSAVRSRLVNIRAIYSTPLGGFLAVAKDGKFVAWGSPSAGGNAPAGLAAIPYVKN</sequence>
<dbReference type="RefSeq" id="WP_107731373.1">
    <property type="nucleotide sequence ID" value="NZ_CP031968.1"/>
</dbReference>
<evidence type="ECO:0008006" key="3">
    <source>
        <dbReference type="Google" id="ProtNLM"/>
    </source>
</evidence>
<dbReference type="KEGG" id="crz:D1345_00430"/>
<dbReference type="PROSITE" id="PS51257">
    <property type="entry name" value="PROKAR_LIPOPROTEIN"/>
    <property type="match status" value="1"/>
</dbReference>
<protein>
    <recommendedName>
        <fullName evidence="3">Chromosome condensation regulator RCC1</fullName>
    </recommendedName>
</protein>
<keyword evidence="2" id="KW-1185">Reference proteome</keyword>